<gene>
    <name evidence="16" type="ORF">OTU49_005609</name>
</gene>
<comment type="subcellular location">
    <subcellularLocation>
        <location evidence="1 12">Golgi apparatus</location>
        <location evidence="1 12">Golgi stack membrane</location>
        <topology evidence="1 12">Single-pass type II membrane protein</topology>
    </subcellularLocation>
</comment>
<dbReference type="InterPro" id="IPR031481">
    <property type="entry name" value="Glyco_tran_10_N"/>
</dbReference>
<dbReference type="PANTHER" id="PTHR48438">
    <property type="entry name" value="ALPHA-(1,3)-FUCOSYLTRANSFERASE C-RELATED"/>
    <property type="match status" value="1"/>
</dbReference>
<evidence type="ECO:0000256" key="1">
    <source>
        <dbReference type="ARBA" id="ARBA00004447"/>
    </source>
</evidence>
<dbReference type="AlphaFoldDB" id="A0AAW0YKS4"/>
<keyword evidence="9 12" id="KW-0333">Golgi apparatus</keyword>
<name>A0AAW0YKS4_CHEQU</name>
<evidence type="ECO:0000256" key="13">
    <source>
        <dbReference type="SAM" id="SignalP"/>
    </source>
</evidence>
<keyword evidence="8" id="KW-1133">Transmembrane helix</keyword>
<reference evidence="16 17" key="1">
    <citation type="journal article" date="2024" name="BMC Genomics">
        <title>Genome assembly of redclaw crayfish (Cherax quadricarinatus) provides insights into its immune adaptation and hypoxia tolerance.</title>
        <authorList>
            <person name="Liu Z."/>
            <person name="Zheng J."/>
            <person name="Li H."/>
            <person name="Fang K."/>
            <person name="Wang S."/>
            <person name="He J."/>
            <person name="Zhou D."/>
            <person name="Weng S."/>
            <person name="Chi M."/>
            <person name="Gu Z."/>
            <person name="He J."/>
            <person name="Li F."/>
            <person name="Wang M."/>
        </authorList>
    </citation>
    <scope>NUCLEOTIDE SEQUENCE [LARGE SCALE GENOMIC DNA]</scope>
    <source>
        <strain evidence="16">ZL_2023a</strain>
    </source>
</reference>
<evidence type="ECO:0000256" key="8">
    <source>
        <dbReference type="ARBA" id="ARBA00022989"/>
    </source>
</evidence>
<comment type="caution">
    <text evidence="16">The sequence shown here is derived from an EMBL/GenBank/DDBJ whole genome shotgun (WGS) entry which is preliminary data.</text>
</comment>
<dbReference type="Pfam" id="PF17039">
    <property type="entry name" value="Glyco_tran_10_N"/>
    <property type="match status" value="1"/>
</dbReference>
<feature type="signal peptide" evidence="13">
    <location>
        <begin position="1"/>
        <end position="24"/>
    </location>
</feature>
<evidence type="ECO:0000256" key="7">
    <source>
        <dbReference type="ARBA" id="ARBA00022968"/>
    </source>
</evidence>
<evidence type="ECO:0000259" key="14">
    <source>
        <dbReference type="Pfam" id="PF00852"/>
    </source>
</evidence>
<feature type="domain" description="Fucosyltransferase C-terminal" evidence="14">
    <location>
        <begin position="345"/>
        <end position="523"/>
    </location>
</feature>
<evidence type="ECO:0000256" key="4">
    <source>
        <dbReference type="ARBA" id="ARBA00022676"/>
    </source>
</evidence>
<keyword evidence="10" id="KW-0472">Membrane</keyword>
<feature type="domain" description="Fucosyltransferase N-terminal" evidence="15">
    <location>
        <begin position="206"/>
        <end position="324"/>
    </location>
</feature>
<evidence type="ECO:0000256" key="6">
    <source>
        <dbReference type="ARBA" id="ARBA00022692"/>
    </source>
</evidence>
<dbReference type="PANTHER" id="PTHR48438:SF1">
    <property type="entry name" value="ALPHA-(1,3)-FUCOSYLTRANSFERASE C-RELATED"/>
    <property type="match status" value="1"/>
</dbReference>
<keyword evidence="6 12" id="KW-0812">Transmembrane</keyword>
<evidence type="ECO:0000256" key="2">
    <source>
        <dbReference type="ARBA" id="ARBA00004922"/>
    </source>
</evidence>
<dbReference type="FunFam" id="3.40.50.11660:FF:000006">
    <property type="entry name" value="Alpha-(1,3)-fucosyltransferase C"/>
    <property type="match status" value="1"/>
</dbReference>
<keyword evidence="11" id="KW-0325">Glycoprotein</keyword>
<evidence type="ECO:0000313" key="16">
    <source>
        <dbReference type="EMBL" id="KAK8752433.1"/>
    </source>
</evidence>
<evidence type="ECO:0000256" key="12">
    <source>
        <dbReference type="RuleBase" id="RU003832"/>
    </source>
</evidence>
<keyword evidence="5 12" id="KW-0808">Transferase</keyword>
<dbReference type="Gene3D" id="3.40.50.11660">
    <property type="entry name" value="Glycosyl transferase family 10, C-terminal domain"/>
    <property type="match status" value="1"/>
</dbReference>
<comment type="similarity">
    <text evidence="3 12">Belongs to the glycosyltransferase 10 family.</text>
</comment>
<dbReference type="InterPro" id="IPR055270">
    <property type="entry name" value="Glyco_tran_10_C"/>
</dbReference>
<evidence type="ECO:0000256" key="9">
    <source>
        <dbReference type="ARBA" id="ARBA00023034"/>
    </source>
</evidence>
<keyword evidence="13" id="KW-0732">Signal</keyword>
<evidence type="ECO:0000256" key="3">
    <source>
        <dbReference type="ARBA" id="ARBA00008919"/>
    </source>
</evidence>
<evidence type="ECO:0000256" key="11">
    <source>
        <dbReference type="ARBA" id="ARBA00023180"/>
    </source>
</evidence>
<dbReference type="Proteomes" id="UP001445076">
    <property type="component" value="Unassembled WGS sequence"/>
</dbReference>
<evidence type="ECO:0000259" key="15">
    <source>
        <dbReference type="Pfam" id="PF17039"/>
    </source>
</evidence>
<dbReference type="EMBL" id="JARKIK010000004">
    <property type="protein sequence ID" value="KAK8752433.1"/>
    <property type="molecule type" value="Genomic_DNA"/>
</dbReference>
<accession>A0AAW0YKS4</accession>
<dbReference type="Pfam" id="PF00852">
    <property type="entry name" value="Glyco_transf_10"/>
    <property type="match status" value="1"/>
</dbReference>
<evidence type="ECO:0000313" key="17">
    <source>
        <dbReference type="Proteomes" id="UP001445076"/>
    </source>
</evidence>
<comment type="pathway">
    <text evidence="2">Protein modification; protein glycosylation.</text>
</comment>
<proteinExistence type="inferred from homology"/>
<dbReference type="GO" id="GO:0032580">
    <property type="term" value="C:Golgi cisterna membrane"/>
    <property type="evidence" value="ECO:0007669"/>
    <property type="project" value="UniProtKB-SubCell"/>
</dbReference>
<evidence type="ECO:0000256" key="5">
    <source>
        <dbReference type="ARBA" id="ARBA00022679"/>
    </source>
</evidence>
<dbReference type="InterPro" id="IPR001503">
    <property type="entry name" value="Glyco_trans_10"/>
</dbReference>
<dbReference type="EC" id="2.4.1.-" evidence="12"/>
<keyword evidence="17" id="KW-1185">Reference proteome</keyword>
<organism evidence="16 17">
    <name type="scientific">Cherax quadricarinatus</name>
    <name type="common">Australian red claw crayfish</name>
    <dbReference type="NCBI Taxonomy" id="27406"/>
    <lineage>
        <taxon>Eukaryota</taxon>
        <taxon>Metazoa</taxon>
        <taxon>Ecdysozoa</taxon>
        <taxon>Arthropoda</taxon>
        <taxon>Crustacea</taxon>
        <taxon>Multicrustacea</taxon>
        <taxon>Malacostraca</taxon>
        <taxon>Eumalacostraca</taxon>
        <taxon>Eucarida</taxon>
        <taxon>Decapoda</taxon>
        <taxon>Pleocyemata</taxon>
        <taxon>Astacidea</taxon>
        <taxon>Parastacoidea</taxon>
        <taxon>Parastacidae</taxon>
        <taxon>Cherax</taxon>
    </lineage>
</organism>
<evidence type="ECO:0000256" key="10">
    <source>
        <dbReference type="ARBA" id="ARBA00023136"/>
    </source>
</evidence>
<dbReference type="SUPFAM" id="SSF53756">
    <property type="entry name" value="UDP-Glycosyltransferase/glycogen phosphorylase"/>
    <property type="match status" value="1"/>
</dbReference>
<feature type="chain" id="PRO_5043878200" description="Fucosyltransferase" evidence="13">
    <location>
        <begin position="25"/>
        <end position="549"/>
    </location>
</feature>
<keyword evidence="7" id="KW-0735">Signal-anchor</keyword>
<sequence>MLTWRMMRVLKLLWLLMFLACALAAFNLLFASSHDSHLHDHLGRETLDSRESQQVLSPEERLLEIQNWVLAGHQKGVLPQVLSVNEQLTPAAPVVKKELSFGVHEEENSAREVLDMEAAEKDNKRGHFLDANAANEVNSVEPETNVNNRNPAVAVSLRQNFKDYNKLSLPSGHNWRNLSEYDIKKLSVLGRRLYLNEEIGTVKDRTFTILVWKTGPQIEKRLLKEYGKLNKDPFRKCSAQNCKLTYEDEAARTADAILIHLHRIKGPNTFPNRTKINQRWIWLTDESPYNTFMVAKVKDMAKYNGYFNWSMSYRMDSDIPVPYGRTVEMKPEEAASYHYIDYFKLKPKTVAILGSNCGSQNKRWDYVRELKKYIEIDEYGGCGTLKCPGHFMKDCLPLRDYKFYLSFENGDCREYLTEKVWWNALGKGAVPVVMGAIIDDYMKFLPPKSFIHINDFASPQHLAKYLMYLASNPVAYNRYHAWRSRYRVLNEHGYFASEVFHYCRICEALNYNDPAPKVYNNMEVFWNKKTQCFPPTWEDRLKSLAVTKS</sequence>
<keyword evidence="4 12" id="KW-0328">Glycosyltransferase</keyword>
<dbReference type="InterPro" id="IPR038577">
    <property type="entry name" value="GT10-like_C_sf"/>
</dbReference>
<dbReference type="GO" id="GO:0008417">
    <property type="term" value="F:fucosyltransferase activity"/>
    <property type="evidence" value="ECO:0007669"/>
    <property type="project" value="InterPro"/>
</dbReference>
<protein>
    <recommendedName>
        <fullName evidence="12">Fucosyltransferase</fullName>
        <ecNumber evidence="12">2.4.1.-</ecNumber>
    </recommendedName>
</protein>